<evidence type="ECO:0000313" key="6">
    <source>
        <dbReference type="EMBL" id="SVB00384.1"/>
    </source>
</evidence>
<dbReference type="InterPro" id="IPR004101">
    <property type="entry name" value="Mur_ligase_C"/>
</dbReference>
<dbReference type="PANTHER" id="PTHR43024:SF1">
    <property type="entry name" value="UDP-N-ACETYLMURAMOYL-TRIPEPTIDE--D-ALANYL-D-ALANINE LIGASE"/>
    <property type="match status" value="1"/>
</dbReference>
<keyword evidence="1" id="KW-0436">Ligase</keyword>
<dbReference type="SUPFAM" id="SSF53623">
    <property type="entry name" value="MurD-like peptide ligases, catalytic domain"/>
    <property type="match status" value="1"/>
</dbReference>
<accession>A0A382AGA8</accession>
<dbReference type="Gene3D" id="3.90.190.20">
    <property type="entry name" value="Mur ligase, C-terminal domain"/>
    <property type="match status" value="1"/>
</dbReference>
<name>A0A382AGA8_9ZZZZ</name>
<dbReference type="InterPro" id="IPR035911">
    <property type="entry name" value="MurE/MurF_N"/>
</dbReference>
<keyword evidence="2" id="KW-0547">Nucleotide-binding</keyword>
<evidence type="ECO:0000256" key="3">
    <source>
        <dbReference type="ARBA" id="ARBA00022840"/>
    </source>
</evidence>
<gene>
    <name evidence="6" type="ORF">METZ01_LOCUS153238</name>
</gene>
<dbReference type="GO" id="GO:0005524">
    <property type="term" value="F:ATP binding"/>
    <property type="evidence" value="ECO:0007669"/>
    <property type="project" value="UniProtKB-KW"/>
</dbReference>
<dbReference type="SUPFAM" id="SSF53244">
    <property type="entry name" value="MurD-like peptide ligases, peptide-binding domain"/>
    <property type="match status" value="1"/>
</dbReference>
<evidence type="ECO:0000259" key="4">
    <source>
        <dbReference type="Pfam" id="PF02875"/>
    </source>
</evidence>
<sequence length="449" mass="51076">MNNEGKAKISSLEIIKDDVFISLLGNNTHGNQYIPDAINKGARYIITDRKLEDNFIFNKILVVDDILTFLLSTAKIKRNIFKGKVIGITGSVGKTTLKENLKYFISQTSTVSVSIKSYNNYLGVLISLININLSSSFAIFEIGTNNFEEIKNLTSIIMPSQAIITNILPTHLENFKNTRNIAIEKSDIFNPEYNPNIELLVLSQNNTDETYISDLALKENISNIITFGKTNNQNYRIEKINKIDDKTFEILIYNNTTTYKFEINKNQLSRINNILISLIIFVYNKLDITTFISSTKNVELVEGRGLESKIFINNKKINFIDETYNASPSTMRMCIDEFSNIKTMKNQKKILILGDMKELGEKAFGFHLEILEYIITLDLNNVIICGELMKSALNKLSKKDLKIELMLNEKLIIKYLKKTLNNNDILLIKGSNSSLTNKIGKILLKKGEN</sequence>
<dbReference type="PANTHER" id="PTHR43024">
    <property type="entry name" value="UDP-N-ACETYLMURAMOYL-TRIPEPTIDE--D-ALANYL-D-ALANINE LIGASE"/>
    <property type="match status" value="1"/>
</dbReference>
<dbReference type="InterPro" id="IPR051046">
    <property type="entry name" value="MurCDEF_CellWall_CoF430Synth"/>
</dbReference>
<proteinExistence type="predicted"/>
<dbReference type="InterPro" id="IPR036615">
    <property type="entry name" value="Mur_ligase_C_dom_sf"/>
</dbReference>
<keyword evidence="3" id="KW-0067">ATP-binding</keyword>
<dbReference type="Pfam" id="PF02875">
    <property type="entry name" value="Mur_ligase_C"/>
    <property type="match status" value="1"/>
</dbReference>
<protein>
    <recommendedName>
        <fullName evidence="7">UDP-MurNAc-pentapeptide synthetase</fullName>
    </recommendedName>
</protein>
<reference evidence="6" key="1">
    <citation type="submission" date="2018-05" db="EMBL/GenBank/DDBJ databases">
        <authorList>
            <person name="Lanie J.A."/>
            <person name="Ng W.-L."/>
            <person name="Kazmierczak K.M."/>
            <person name="Andrzejewski T.M."/>
            <person name="Davidsen T.M."/>
            <person name="Wayne K.J."/>
            <person name="Tettelin H."/>
            <person name="Glass J.I."/>
            <person name="Rusch D."/>
            <person name="Podicherti R."/>
            <person name="Tsui H.-C.T."/>
            <person name="Winkler M.E."/>
        </authorList>
    </citation>
    <scope>NUCLEOTIDE SEQUENCE</scope>
</reference>
<dbReference type="InterPro" id="IPR013221">
    <property type="entry name" value="Mur_ligase_cen"/>
</dbReference>
<evidence type="ECO:0000259" key="5">
    <source>
        <dbReference type="Pfam" id="PF08245"/>
    </source>
</evidence>
<feature type="domain" description="Mur ligase central" evidence="5">
    <location>
        <begin position="88"/>
        <end position="279"/>
    </location>
</feature>
<dbReference type="InterPro" id="IPR036565">
    <property type="entry name" value="Mur-like_cat_sf"/>
</dbReference>
<evidence type="ECO:0000256" key="2">
    <source>
        <dbReference type="ARBA" id="ARBA00022741"/>
    </source>
</evidence>
<dbReference type="EMBL" id="UINC01025217">
    <property type="protein sequence ID" value="SVB00384.1"/>
    <property type="molecule type" value="Genomic_DNA"/>
</dbReference>
<organism evidence="6">
    <name type="scientific">marine metagenome</name>
    <dbReference type="NCBI Taxonomy" id="408172"/>
    <lineage>
        <taxon>unclassified sequences</taxon>
        <taxon>metagenomes</taxon>
        <taxon>ecological metagenomes</taxon>
    </lineage>
</organism>
<evidence type="ECO:0008006" key="7">
    <source>
        <dbReference type="Google" id="ProtNLM"/>
    </source>
</evidence>
<dbReference type="AlphaFoldDB" id="A0A382AGA8"/>
<dbReference type="SUPFAM" id="SSF63418">
    <property type="entry name" value="MurE/MurF N-terminal domain"/>
    <property type="match status" value="1"/>
</dbReference>
<feature type="domain" description="Mur ligase C-terminal" evidence="4">
    <location>
        <begin position="315"/>
        <end position="431"/>
    </location>
</feature>
<dbReference type="Pfam" id="PF08245">
    <property type="entry name" value="Mur_ligase_M"/>
    <property type="match status" value="1"/>
</dbReference>
<dbReference type="Gene3D" id="3.40.1190.10">
    <property type="entry name" value="Mur-like, catalytic domain"/>
    <property type="match status" value="1"/>
</dbReference>
<dbReference type="Gene3D" id="3.40.1390.10">
    <property type="entry name" value="MurE/MurF, N-terminal domain"/>
    <property type="match status" value="1"/>
</dbReference>
<evidence type="ECO:0000256" key="1">
    <source>
        <dbReference type="ARBA" id="ARBA00022598"/>
    </source>
</evidence>
<dbReference type="GO" id="GO:0016881">
    <property type="term" value="F:acid-amino acid ligase activity"/>
    <property type="evidence" value="ECO:0007669"/>
    <property type="project" value="InterPro"/>
</dbReference>